<dbReference type="InterPro" id="IPR050264">
    <property type="entry name" value="Bact_CCA-adding_enz_type3_sf"/>
</dbReference>
<dbReference type="SUPFAM" id="SSF81301">
    <property type="entry name" value="Nucleotidyltransferase"/>
    <property type="match status" value="1"/>
</dbReference>
<keyword evidence="2 8" id="KW-0808">Transferase</keyword>
<evidence type="ECO:0000256" key="3">
    <source>
        <dbReference type="ARBA" id="ARBA00022694"/>
    </source>
</evidence>
<protein>
    <submittedName>
        <fullName evidence="11">Poly(A) polymerase</fullName>
    </submittedName>
</protein>
<keyword evidence="7" id="KW-0460">Magnesium</keyword>
<feature type="domain" description="Poly A polymerase head" evidence="9">
    <location>
        <begin position="27"/>
        <end position="149"/>
    </location>
</feature>
<keyword evidence="8" id="KW-0694">RNA-binding</keyword>
<keyword evidence="6" id="KW-0547">Nucleotide-binding</keyword>
<evidence type="ECO:0000313" key="12">
    <source>
        <dbReference type="Proteomes" id="UP000186019"/>
    </source>
</evidence>
<dbReference type="InterPro" id="IPR002646">
    <property type="entry name" value="PolA_pol_head_dom"/>
</dbReference>
<dbReference type="Proteomes" id="UP000186019">
    <property type="component" value="Unassembled WGS sequence"/>
</dbReference>
<dbReference type="Pfam" id="PF12627">
    <property type="entry name" value="PolyA_pol_RNAbd"/>
    <property type="match status" value="1"/>
</dbReference>
<evidence type="ECO:0000256" key="8">
    <source>
        <dbReference type="RuleBase" id="RU003953"/>
    </source>
</evidence>
<dbReference type="PANTHER" id="PTHR46173:SF1">
    <property type="entry name" value="CCA TRNA NUCLEOTIDYLTRANSFERASE 1, MITOCHONDRIAL"/>
    <property type="match status" value="1"/>
</dbReference>
<dbReference type="GO" id="GO:0046872">
    <property type="term" value="F:metal ion binding"/>
    <property type="evidence" value="ECO:0007669"/>
    <property type="project" value="UniProtKB-KW"/>
</dbReference>
<dbReference type="OrthoDB" id="9805698at2"/>
<comment type="similarity">
    <text evidence="8">Belongs to the tRNA nucleotidyltransferase/poly(A) polymerase family.</text>
</comment>
<dbReference type="GO" id="GO:0000049">
    <property type="term" value="F:tRNA binding"/>
    <property type="evidence" value="ECO:0007669"/>
    <property type="project" value="TreeGrafter"/>
</dbReference>
<keyword evidence="5" id="KW-0479">Metal-binding</keyword>
<evidence type="ECO:0000256" key="5">
    <source>
        <dbReference type="ARBA" id="ARBA00022723"/>
    </source>
</evidence>
<sequence length="385" mass="41056">MRIEEAWLTEAPLVTIFDAFEAAGHRVYLVGGAVRNALLGEPVGDLDLATDAVPEQMMQLAEAAGIKAIPTGIGHGTVTLVLQGTPFEITTFRQDVETDGRHATVDFTDDITRDARRRDFTMNALYVGADGTVIDPLGGLPDVMARRVRFIEDAGTRIREDYLRILRFFRFHAQYGGARGMDSDGLAAVADNLDGLDGLARERVGSEVLRLLAAPDPAPAVAAMDRVGVLTRLLPGADSRALAPLIHLEAEAGSIGPDSVRRLAALGGEDAQGHLRLSNADSARLDVLKGGLGDMTSPEVLGYLNGAEAARDILLLRAAIFEQPLDPGALAAANHGARQRFPIVAADLMPAYQGAALGARLRALEARWIASRFTLGRDDLLEESA</sequence>
<evidence type="ECO:0000313" key="11">
    <source>
        <dbReference type="EMBL" id="SIR87888.1"/>
    </source>
</evidence>
<evidence type="ECO:0000256" key="6">
    <source>
        <dbReference type="ARBA" id="ARBA00022741"/>
    </source>
</evidence>
<evidence type="ECO:0000256" key="4">
    <source>
        <dbReference type="ARBA" id="ARBA00022695"/>
    </source>
</evidence>
<dbReference type="Pfam" id="PF01743">
    <property type="entry name" value="PolyA_pol"/>
    <property type="match status" value="1"/>
</dbReference>
<accession>A0A1N7EIU1</accession>
<dbReference type="AlphaFoldDB" id="A0A1N7EIU1"/>
<dbReference type="RefSeq" id="WP_076530305.1">
    <property type="nucleotide sequence ID" value="NZ_FOAC01000001.1"/>
</dbReference>
<feature type="domain" description="tRNA nucleotidyltransferase/poly(A) polymerase RNA and SrmB- binding" evidence="10">
    <location>
        <begin position="186"/>
        <end position="238"/>
    </location>
</feature>
<evidence type="ECO:0000256" key="7">
    <source>
        <dbReference type="ARBA" id="ARBA00022842"/>
    </source>
</evidence>
<evidence type="ECO:0000256" key="2">
    <source>
        <dbReference type="ARBA" id="ARBA00022679"/>
    </source>
</evidence>
<comment type="cofactor">
    <cofactor evidence="1">
        <name>Mg(2+)</name>
        <dbReference type="ChEBI" id="CHEBI:18420"/>
    </cofactor>
</comment>
<dbReference type="EMBL" id="FTNV01000001">
    <property type="protein sequence ID" value="SIR87888.1"/>
    <property type="molecule type" value="Genomic_DNA"/>
</dbReference>
<dbReference type="InterPro" id="IPR043519">
    <property type="entry name" value="NT_sf"/>
</dbReference>
<keyword evidence="3" id="KW-0819">tRNA processing</keyword>
<gene>
    <name evidence="11" type="ORF">SAMN05421666_0274</name>
</gene>
<evidence type="ECO:0000259" key="10">
    <source>
        <dbReference type="Pfam" id="PF12627"/>
    </source>
</evidence>
<dbReference type="GO" id="GO:0016779">
    <property type="term" value="F:nucleotidyltransferase activity"/>
    <property type="evidence" value="ECO:0007669"/>
    <property type="project" value="UniProtKB-KW"/>
</dbReference>
<evidence type="ECO:0000256" key="1">
    <source>
        <dbReference type="ARBA" id="ARBA00001946"/>
    </source>
</evidence>
<dbReference type="PANTHER" id="PTHR46173">
    <property type="entry name" value="CCA TRNA NUCLEOTIDYLTRANSFERASE 1, MITOCHONDRIAL"/>
    <property type="match status" value="1"/>
</dbReference>
<evidence type="ECO:0000259" key="9">
    <source>
        <dbReference type="Pfam" id="PF01743"/>
    </source>
</evidence>
<dbReference type="GO" id="GO:0008033">
    <property type="term" value="P:tRNA processing"/>
    <property type="evidence" value="ECO:0007669"/>
    <property type="project" value="UniProtKB-KW"/>
</dbReference>
<reference evidence="11 12" key="1">
    <citation type="submission" date="2017-01" db="EMBL/GenBank/DDBJ databases">
        <authorList>
            <person name="Mah S.A."/>
            <person name="Swanson W.J."/>
            <person name="Moy G.W."/>
            <person name="Vacquier V.D."/>
        </authorList>
    </citation>
    <scope>NUCLEOTIDE SEQUENCE [LARGE SCALE GENOMIC DNA]</scope>
    <source>
        <strain evidence="11 12">DSM 29590</strain>
    </source>
</reference>
<dbReference type="SUPFAM" id="SSF81891">
    <property type="entry name" value="Poly A polymerase C-terminal region-like"/>
    <property type="match status" value="1"/>
</dbReference>
<keyword evidence="12" id="KW-1185">Reference proteome</keyword>
<dbReference type="InterPro" id="IPR032828">
    <property type="entry name" value="PolyA_RNA-bd"/>
</dbReference>
<dbReference type="CDD" id="cd05398">
    <property type="entry name" value="NT_ClassII-CCAase"/>
    <property type="match status" value="1"/>
</dbReference>
<dbReference type="Gene3D" id="1.10.3090.10">
    <property type="entry name" value="cca-adding enzyme, domain 2"/>
    <property type="match status" value="1"/>
</dbReference>
<proteinExistence type="inferred from homology"/>
<name>A0A1N7EIU1_9RHOB</name>
<organism evidence="11 12">
    <name type="scientific">Roseovarius nanhaiticus</name>
    <dbReference type="NCBI Taxonomy" id="573024"/>
    <lineage>
        <taxon>Bacteria</taxon>
        <taxon>Pseudomonadati</taxon>
        <taxon>Pseudomonadota</taxon>
        <taxon>Alphaproteobacteria</taxon>
        <taxon>Rhodobacterales</taxon>
        <taxon>Roseobacteraceae</taxon>
        <taxon>Roseovarius</taxon>
    </lineage>
</organism>
<dbReference type="STRING" id="573024.SAMN05216208_1860"/>
<dbReference type="GO" id="GO:0000166">
    <property type="term" value="F:nucleotide binding"/>
    <property type="evidence" value="ECO:0007669"/>
    <property type="project" value="UniProtKB-KW"/>
</dbReference>
<keyword evidence="4" id="KW-0548">Nucleotidyltransferase</keyword>
<dbReference type="Gene3D" id="3.30.460.10">
    <property type="entry name" value="Beta Polymerase, domain 2"/>
    <property type="match status" value="1"/>
</dbReference>